<dbReference type="SUPFAM" id="SSF47203">
    <property type="entry name" value="Acyl-CoA dehydrogenase C-terminal domain-like"/>
    <property type="match status" value="1"/>
</dbReference>
<evidence type="ECO:0000256" key="1">
    <source>
        <dbReference type="ARBA" id="ARBA00022630"/>
    </source>
</evidence>
<evidence type="ECO:0000256" key="3">
    <source>
        <dbReference type="ARBA" id="ARBA00023002"/>
    </source>
</evidence>
<name>A0A7Z2NYF1_9SPHN</name>
<keyword evidence="6" id="KW-1185">Reference proteome</keyword>
<evidence type="ECO:0000256" key="2">
    <source>
        <dbReference type="ARBA" id="ARBA00022827"/>
    </source>
</evidence>
<dbReference type="GO" id="GO:0003995">
    <property type="term" value="F:acyl-CoA dehydrogenase activity"/>
    <property type="evidence" value="ECO:0007669"/>
    <property type="project" value="TreeGrafter"/>
</dbReference>
<gene>
    <name evidence="5" type="ORF">GVO57_00135</name>
</gene>
<dbReference type="EMBL" id="CP047895">
    <property type="protein sequence ID" value="QHL91697.1"/>
    <property type="molecule type" value="Genomic_DNA"/>
</dbReference>
<evidence type="ECO:0000259" key="4">
    <source>
        <dbReference type="Pfam" id="PF00441"/>
    </source>
</evidence>
<dbReference type="InterPro" id="IPR009075">
    <property type="entry name" value="AcylCo_DH/oxidase_C"/>
</dbReference>
<keyword evidence="3" id="KW-0560">Oxidoreductase</keyword>
<dbReference type="Pfam" id="PF00441">
    <property type="entry name" value="Acyl-CoA_dh_1"/>
    <property type="match status" value="1"/>
</dbReference>
<evidence type="ECO:0000313" key="6">
    <source>
        <dbReference type="Proteomes" id="UP000464468"/>
    </source>
</evidence>
<keyword evidence="2" id="KW-0274">FAD</keyword>
<dbReference type="AlphaFoldDB" id="A0A7Z2NYF1"/>
<dbReference type="KEGG" id="schy:GVO57_00135"/>
<feature type="domain" description="Acyl-CoA dehydrogenase/oxidase C-terminal" evidence="4">
    <location>
        <begin position="90"/>
        <end position="205"/>
    </location>
</feature>
<keyword evidence="1" id="KW-0285">Flavoprotein</keyword>
<dbReference type="PANTHER" id="PTHR43884">
    <property type="entry name" value="ACYL-COA DEHYDROGENASE"/>
    <property type="match status" value="1"/>
</dbReference>
<dbReference type="Gene3D" id="1.20.140.10">
    <property type="entry name" value="Butyryl-CoA Dehydrogenase, subunit A, domain 3"/>
    <property type="match status" value="1"/>
</dbReference>
<dbReference type="RefSeq" id="WP_160593733.1">
    <property type="nucleotide sequence ID" value="NZ_CP047895.1"/>
</dbReference>
<sequence>MDLLGPFERLLDAHAPDALGSALDAAGYLDLLVPGTGPGLEEAPPVLRALGRRAIDLPVAEAMAARATAAAPSDSALADQALLAVLAANEIAGGGEALLDMCLAHANTRRQFGRAIGQFQAVQHQLAQLAEQVVLVRVAAEAACRAGPLPPVPLAAMAKTVASAAVPVMTGIAHAVHGAIGITRDFPLHRITGQLHRLRMTAGSESFWAERLGTARLAAAGAGEPGASLGFVRAVLGG</sequence>
<organism evidence="5 6">
    <name type="scientific">Sphingomonas changnyeongensis</name>
    <dbReference type="NCBI Taxonomy" id="2698679"/>
    <lineage>
        <taxon>Bacteria</taxon>
        <taxon>Pseudomonadati</taxon>
        <taxon>Pseudomonadota</taxon>
        <taxon>Alphaproteobacteria</taxon>
        <taxon>Sphingomonadales</taxon>
        <taxon>Sphingomonadaceae</taxon>
        <taxon>Sphingomonas</taxon>
    </lineage>
</organism>
<dbReference type="PANTHER" id="PTHR43884:SF20">
    <property type="entry name" value="ACYL-COA DEHYDROGENASE FADE28"/>
    <property type="match status" value="1"/>
</dbReference>
<accession>A0A7Z2NYF1</accession>
<reference evidence="5 6" key="1">
    <citation type="submission" date="2020-01" db="EMBL/GenBank/DDBJ databases">
        <title>Sphingomonas sp. C33 whole genome sequece.</title>
        <authorList>
            <person name="Park C."/>
        </authorList>
    </citation>
    <scope>NUCLEOTIDE SEQUENCE [LARGE SCALE GENOMIC DNA]</scope>
    <source>
        <strain evidence="5 6">C33</strain>
    </source>
</reference>
<dbReference type="Proteomes" id="UP000464468">
    <property type="component" value="Chromosome"/>
</dbReference>
<evidence type="ECO:0000313" key="5">
    <source>
        <dbReference type="EMBL" id="QHL91697.1"/>
    </source>
</evidence>
<dbReference type="InterPro" id="IPR036250">
    <property type="entry name" value="AcylCo_DH-like_C"/>
</dbReference>
<proteinExistence type="predicted"/>
<protein>
    <recommendedName>
        <fullName evidence="4">Acyl-CoA dehydrogenase/oxidase C-terminal domain-containing protein</fullName>
    </recommendedName>
</protein>